<dbReference type="Pfam" id="PF13302">
    <property type="entry name" value="Acetyltransf_3"/>
    <property type="match status" value="1"/>
</dbReference>
<sequence length="141" mass="15539">MRFIVDGSVRTAEQAFRAIDLFEREWETSGFGLFAVERKDIGGLIGFTGFARPDFLPEVLPAVEIGWRFARAQWGSGFATEAATAALAFGTETLRLDGIVSICQVGNDASARIMRKLGLVFDRRTVDPGCGRAVLVWRLPR</sequence>
<dbReference type="InterPro" id="IPR051531">
    <property type="entry name" value="N-acetyltransferase"/>
</dbReference>
<evidence type="ECO:0000259" key="1">
    <source>
        <dbReference type="Pfam" id="PF13302"/>
    </source>
</evidence>
<dbReference type="EMBL" id="FWFR01000001">
    <property type="protein sequence ID" value="SLN43376.1"/>
    <property type="molecule type" value="Genomic_DNA"/>
</dbReference>
<dbReference type="Proteomes" id="UP000193200">
    <property type="component" value="Unassembled WGS sequence"/>
</dbReference>
<protein>
    <recommendedName>
        <fullName evidence="1">N-acetyltransferase domain-containing protein</fullName>
    </recommendedName>
</protein>
<reference evidence="2 3" key="1">
    <citation type="submission" date="2017-03" db="EMBL/GenBank/DDBJ databases">
        <authorList>
            <person name="Afonso C.L."/>
            <person name="Miller P.J."/>
            <person name="Scott M.A."/>
            <person name="Spackman E."/>
            <person name="Goraichik I."/>
            <person name="Dimitrov K.M."/>
            <person name="Suarez D.L."/>
            <person name="Swayne D.E."/>
        </authorList>
    </citation>
    <scope>NUCLEOTIDE SEQUENCE [LARGE SCALE GENOMIC DNA]</scope>
    <source>
        <strain evidence="2 3">CECT 7691</strain>
    </source>
</reference>
<proteinExistence type="predicted"/>
<feature type="domain" description="N-acetyltransferase" evidence="1">
    <location>
        <begin position="9"/>
        <end position="119"/>
    </location>
</feature>
<dbReference type="PANTHER" id="PTHR43792">
    <property type="entry name" value="GNAT FAMILY, PUTATIVE (AFU_ORTHOLOGUE AFUA_3G00765)-RELATED-RELATED"/>
    <property type="match status" value="1"/>
</dbReference>
<keyword evidence="3" id="KW-1185">Reference proteome</keyword>
<dbReference type="InterPro" id="IPR000182">
    <property type="entry name" value="GNAT_dom"/>
</dbReference>
<organism evidence="2 3">
    <name type="scientific">Oceanibacterium hippocampi</name>
    <dbReference type="NCBI Taxonomy" id="745714"/>
    <lineage>
        <taxon>Bacteria</taxon>
        <taxon>Pseudomonadati</taxon>
        <taxon>Pseudomonadota</taxon>
        <taxon>Alphaproteobacteria</taxon>
        <taxon>Sneathiellales</taxon>
        <taxon>Sneathiellaceae</taxon>
        <taxon>Oceanibacterium</taxon>
    </lineage>
</organism>
<accession>A0A1Y5SN38</accession>
<dbReference type="OrthoDB" id="9804153at2"/>
<dbReference type="RefSeq" id="WP_085883030.1">
    <property type="nucleotide sequence ID" value="NZ_FWFR01000001.1"/>
</dbReference>
<gene>
    <name evidence="2" type="ORF">OCH7691_01803</name>
</gene>
<dbReference type="GO" id="GO:0016747">
    <property type="term" value="F:acyltransferase activity, transferring groups other than amino-acyl groups"/>
    <property type="evidence" value="ECO:0007669"/>
    <property type="project" value="InterPro"/>
</dbReference>
<dbReference type="SUPFAM" id="SSF55729">
    <property type="entry name" value="Acyl-CoA N-acyltransferases (Nat)"/>
    <property type="match status" value="1"/>
</dbReference>
<evidence type="ECO:0000313" key="3">
    <source>
        <dbReference type="Proteomes" id="UP000193200"/>
    </source>
</evidence>
<dbReference type="InParanoid" id="A0A1Y5SN38"/>
<dbReference type="InterPro" id="IPR016181">
    <property type="entry name" value="Acyl_CoA_acyltransferase"/>
</dbReference>
<evidence type="ECO:0000313" key="2">
    <source>
        <dbReference type="EMBL" id="SLN43376.1"/>
    </source>
</evidence>
<dbReference type="Gene3D" id="3.40.630.30">
    <property type="match status" value="1"/>
</dbReference>
<name>A0A1Y5SN38_9PROT</name>
<dbReference type="AlphaFoldDB" id="A0A1Y5SN38"/>
<dbReference type="PANTHER" id="PTHR43792:SF1">
    <property type="entry name" value="N-ACETYLTRANSFERASE DOMAIN-CONTAINING PROTEIN"/>
    <property type="match status" value="1"/>
</dbReference>